<feature type="transmembrane region" description="Helical" evidence="5">
    <location>
        <begin position="12"/>
        <end position="33"/>
    </location>
</feature>
<organism evidence="7 8">
    <name type="scientific">Mycoplasma amphoriforme A39</name>
    <dbReference type="NCBI Taxonomy" id="572419"/>
    <lineage>
        <taxon>Bacteria</taxon>
        <taxon>Bacillati</taxon>
        <taxon>Mycoplasmatota</taxon>
        <taxon>Mollicutes</taxon>
        <taxon>Mycoplasmataceae</taxon>
        <taxon>Mycoplasma</taxon>
    </lineage>
</organism>
<keyword evidence="8" id="KW-1185">Reference proteome</keyword>
<dbReference type="InterPro" id="IPR020846">
    <property type="entry name" value="MFS_dom"/>
</dbReference>
<feature type="transmembrane region" description="Helical" evidence="5">
    <location>
        <begin position="166"/>
        <end position="188"/>
    </location>
</feature>
<name>A0A292IJR8_9MOLU</name>
<dbReference type="RefSeq" id="WP_343251406.1">
    <property type="nucleotide sequence ID" value="NZ_HG937516.1"/>
</dbReference>
<keyword evidence="3 5" id="KW-1133">Transmembrane helix</keyword>
<dbReference type="Gene3D" id="1.20.1250.20">
    <property type="entry name" value="MFS general substrate transporter like domains"/>
    <property type="match status" value="1"/>
</dbReference>
<dbReference type="Proteomes" id="UP000261764">
    <property type="component" value="Chromosome I"/>
</dbReference>
<evidence type="ECO:0000256" key="3">
    <source>
        <dbReference type="ARBA" id="ARBA00022989"/>
    </source>
</evidence>
<evidence type="ECO:0000256" key="5">
    <source>
        <dbReference type="SAM" id="Phobius"/>
    </source>
</evidence>
<dbReference type="GO" id="GO:0005886">
    <property type="term" value="C:plasma membrane"/>
    <property type="evidence" value="ECO:0007669"/>
    <property type="project" value="UniProtKB-SubCell"/>
</dbReference>
<dbReference type="InterPro" id="IPR036259">
    <property type="entry name" value="MFS_trans_sf"/>
</dbReference>
<sequence length="470" mass="52898">MFSLNNTPALNLAAILVSLTIFLITACIAPIIFWKIKIPSKNYKLLFIFYTFFWLPLMLVRSYRGTLYHDLELNPALLFIPLSIYGLVGIFLRPFFDWLGAYFKSRKAIIFFALWIQLLTFIPVAIAPSFATNIIQAIGVGVGASCIGSFSLWFNEQHTKTKPFLTISILSLPPLLADFLASPVQVLIRTTAPYGRIDPTVKIHADPQWTAYLWVIASILVVINFVIGYFVKENPEFVGLQKNQHKTIIHNQWQWIMLIGIIVVGASIDFTKFATAGAIAVTTIQKIAGSFHTRFFDGYITSIFSFFQLIGGILMGLVGIRYFSKLIIYLFGTIFFISYQIVVIVITANVKNPFNSGLYYLIAQSLNGFGYGVLYNLLIAHVLSLGFKTKKFSPLGLYQSLAALSIAGGTFFSSAINSFLKQDFANTQLIINITLMIVATMMAVVYYLVNYIELGFQNKRLWMIHKTIQQ</sequence>
<evidence type="ECO:0000313" key="8">
    <source>
        <dbReference type="Proteomes" id="UP000261764"/>
    </source>
</evidence>
<feature type="transmembrane region" description="Helical" evidence="5">
    <location>
        <begin position="211"/>
        <end position="231"/>
    </location>
</feature>
<comment type="subcellular location">
    <subcellularLocation>
        <location evidence="1">Cell membrane</location>
        <topology evidence="1">Multi-pass membrane protein</topology>
    </subcellularLocation>
</comment>
<evidence type="ECO:0000313" key="7">
    <source>
        <dbReference type="EMBL" id="CDN40777.1"/>
    </source>
</evidence>
<feature type="domain" description="Major facilitator superfamily (MFS) profile" evidence="6">
    <location>
        <begin position="258"/>
        <end position="470"/>
    </location>
</feature>
<dbReference type="SUPFAM" id="SSF103473">
    <property type="entry name" value="MFS general substrate transporter"/>
    <property type="match status" value="1"/>
</dbReference>
<dbReference type="EMBL" id="HG937516">
    <property type="protein sequence ID" value="CDN40777.1"/>
    <property type="molecule type" value="Genomic_DNA"/>
</dbReference>
<keyword evidence="2 5" id="KW-0812">Transmembrane</keyword>
<feature type="transmembrane region" description="Helical" evidence="5">
    <location>
        <begin position="358"/>
        <end position="383"/>
    </location>
</feature>
<dbReference type="GO" id="GO:0022857">
    <property type="term" value="F:transmembrane transporter activity"/>
    <property type="evidence" value="ECO:0007669"/>
    <property type="project" value="InterPro"/>
</dbReference>
<proteinExistence type="predicted"/>
<reference evidence="7 8" key="1">
    <citation type="journal article" date="2015" name="Clin. Infect. Dis.">
        <title>Genomic Investigations unmask Mycoplasma amphoriforme, a new respiratory pathogen.</title>
        <authorList>
            <person name="Gillespie S.H."/>
            <person name="Ling C.L."/>
            <person name="Oravcova K."/>
            <person name="Pinheiro M."/>
            <person name="Wells L."/>
            <person name="Bryant J.M."/>
            <person name="McHugh T.D."/>
            <person name="Bebear C."/>
            <person name="Webster D."/>
            <person name="Harris S.R."/>
            <person name="Seth-Smith H.M."/>
            <person name="Thomson N.R."/>
        </authorList>
    </citation>
    <scope>NUCLEOTIDE SEQUENCE [LARGE SCALE GENOMIC DNA]</scope>
    <source>
        <strain evidence="7 8">A39</strain>
    </source>
</reference>
<evidence type="ECO:0000256" key="2">
    <source>
        <dbReference type="ARBA" id="ARBA00022692"/>
    </source>
</evidence>
<feature type="transmembrane region" description="Helical" evidence="5">
    <location>
        <begin position="327"/>
        <end position="346"/>
    </location>
</feature>
<feature type="transmembrane region" description="Helical" evidence="5">
    <location>
        <begin position="108"/>
        <end position="128"/>
    </location>
</feature>
<feature type="transmembrane region" description="Helical" evidence="5">
    <location>
        <begin position="252"/>
        <end position="279"/>
    </location>
</feature>
<feature type="transmembrane region" description="Helical" evidence="5">
    <location>
        <begin position="134"/>
        <end position="154"/>
    </location>
</feature>
<feature type="transmembrane region" description="Helical" evidence="5">
    <location>
        <begin position="429"/>
        <end position="449"/>
    </location>
</feature>
<feature type="transmembrane region" description="Helical" evidence="5">
    <location>
        <begin position="76"/>
        <end position="96"/>
    </location>
</feature>
<feature type="transmembrane region" description="Helical" evidence="5">
    <location>
        <begin position="299"/>
        <end position="320"/>
    </location>
</feature>
<feature type="transmembrane region" description="Helical" evidence="5">
    <location>
        <begin position="395"/>
        <end position="417"/>
    </location>
</feature>
<evidence type="ECO:0000259" key="6">
    <source>
        <dbReference type="PROSITE" id="PS50850"/>
    </source>
</evidence>
<evidence type="ECO:0000256" key="4">
    <source>
        <dbReference type="ARBA" id="ARBA00023136"/>
    </source>
</evidence>
<gene>
    <name evidence="7" type="ORF">MAMA39_06600</name>
</gene>
<dbReference type="PROSITE" id="PS50850">
    <property type="entry name" value="MFS"/>
    <property type="match status" value="1"/>
</dbReference>
<evidence type="ECO:0000256" key="1">
    <source>
        <dbReference type="ARBA" id="ARBA00004651"/>
    </source>
</evidence>
<dbReference type="KEGG" id="mamp:MAMA39_06600"/>
<protein>
    <recommendedName>
        <fullName evidence="6">Major facilitator superfamily (MFS) profile domain-containing protein</fullName>
    </recommendedName>
</protein>
<accession>A0A292IJR8</accession>
<dbReference type="AlphaFoldDB" id="A0A292IJR8"/>
<keyword evidence="4 5" id="KW-0472">Membrane</keyword>
<feature type="transmembrane region" description="Helical" evidence="5">
    <location>
        <begin position="45"/>
        <end position="64"/>
    </location>
</feature>